<dbReference type="NCBIfam" id="TIGR00172">
    <property type="entry name" value="maf"/>
    <property type="match status" value="1"/>
</dbReference>
<keyword evidence="3" id="KW-0546">Nucleotide metabolism</keyword>
<dbReference type="Pfam" id="PF02545">
    <property type="entry name" value="Maf"/>
    <property type="match status" value="1"/>
</dbReference>
<evidence type="ECO:0000256" key="2">
    <source>
        <dbReference type="ARBA" id="ARBA00022801"/>
    </source>
</evidence>
<reference evidence="4 5" key="1">
    <citation type="journal article" date="2019" name="Sci. Rep.">
        <title>Sulfobacillus thermotolerans: new insights into resistance and metabolic capacities of acidophilic chemolithotrophs.</title>
        <authorList>
            <person name="Panyushkina A.E."/>
            <person name="Babenko V.V."/>
            <person name="Nikitina A.S."/>
            <person name="Selezneva O.V."/>
            <person name="Tsaplina I.A."/>
            <person name="Letarova M.A."/>
            <person name="Kostryukova E.S."/>
            <person name="Letarov A.V."/>
        </authorList>
    </citation>
    <scope>NUCLEOTIDE SEQUENCE [LARGE SCALE GENOMIC DNA]</scope>
    <source>
        <strain evidence="4 5">Kr1</strain>
    </source>
</reference>
<keyword evidence="2 3" id="KW-0378">Hydrolase</keyword>
<dbReference type="InterPro" id="IPR029001">
    <property type="entry name" value="ITPase-like_fam"/>
</dbReference>
<name>A0ABM6RP33_9FIRM</name>
<comment type="catalytic activity">
    <reaction evidence="3">
        <text>dTTP + H2O = dTMP + diphosphate + H(+)</text>
        <dbReference type="Rhea" id="RHEA:28534"/>
        <dbReference type="ChEBI" id="CHEBI:15377"/>
        <dbReference type="ChEBI" id="CHEBI:15378"/>
        <dbReference type="ChEBI" id="CHEBI:33019"/>
        <dbReference type="ChEBI" id="CHEBI:37568"/>
        <dbReference type="ChEBI" id="CHEBI:63528"/>
        <dbReference type="EC" id="3.6.1.9"/>
    </reaction>
</comment>
<evidence type="ECO:0000313" key="4">
    <source>
        <dbReference type="EMBL" id="AUW93157.1"/>
    </source>
</evidence>
<dbReference type="PANTHER" id="PTHR43213:SF5">
    <property type="entry name" value="BIFUNCTIONAL DTTP_UTP PYROPHOSPHATASE_METHYLTRANSFERASE PROTEIN-RELATED"/>
    <property type="match status" value="1"/>
</dbReference>
<comment type="function">
    <text evidence="3">Nucleoside triphosphate pyrophosphatase that hydrolyzes dTTP and UTP. May have a dual role in cell division arrest and in preventing the incorporation of modified nucleotides into cellular nucleic acids.</text>
</comment>
<comment type="similarity">
    <text evidence="3">Belongs to the Maf family. YhdE subfamily.</text>
</comment>
<dbReference type="PANTHER" id="PTHR43213">
    <property type="entry name" value="BIFUNCTIONAL DTTP/UTP PYROPHOSPHATASE/METHYLTRANSFERASE PROTEIN-RELATED"/>
    <property type="match status" value="1"/>
</dbReference>
<dbReference type="CDD" id="cd00555">
    <property type="entry name" value="Maf"/>
    <property type="match status" value="1"/>
</dbReference>
<sequence length="193" mass="20979">MTDQYVLASSSPRRRELMQQIGLSFIVDPADIDESRRRGESPQALVRRLAVSKALTVAKRYSRRTVIGADTIVVQGDAVLGKPGTEQRAAAMLAQLSGNSHDVYTALAVWDGAKERGLVRVAAARVTFRTLTQDEILTYVHTGEPLDKAGAYAIQGRAGEWVTRLVGDKETVIGLPTAALQTLLQHIARSEGR</sequence>
<dbReference type="InterPro" id="IPR003697">
    <property type="entry name" value="Maf-like"/>
</dbReference>
<feature type="site" description="Important for substrate specificity" evidence="3">
    <location>
        <position position="155"/>
    </location>
</feature>
<feature type="site" description="Important for substrate specificity" evidence="3">
    <location>
        <position position="13"/>
    </location>
</feature>
<feature type="active site" description="Proton acceptor" evidence="3">
    <location>
        <position position="70"/>
    </location>
</feature>
<comment type="caution">
    <text evidence="3">Lacks conserved residue(s) required for the propagation of feature annotation.</text>
</comment>
<proteinExistence type="inferred from homology"/>
<dbReference type="EMBL" id="CP019454">
    <property type="protein sequence ID" value="AUW93157.1"/>
    <property type="molecule type" value="Genomic_DNA"/>
</dbReference>
<keyword evidence="5" id="KW-1185">Reference proteome</keyword>
<dbReference type="SUPFAM" id="SSF52972">
    <property type="entry name" value="ITPase-like"/>
    <property type="match status" value="1"/>
</dbReference>
<dbReference type="Proteomes" id="UP000325292">
    <property type="component" value="Chromosome"/>
</dbReference>
<keyword evidence="3" id="KW-0963">Cytoplasm</keyword>
<dbReference type="EC" id="3.6.1.9" evidence="3"/>
<evidence type="ECO:0000313" key="5">
    <source>
        <dbReference type="Proteomes" id="UP000325292"/>
    </source>
</evidence>
<dbReference type="HAMAP" id="MF_00528">
    <property type="entry name" value="Maf"/>
    <property type="match status" value="1"/>
</dbReference>
<dbReference type="Gene3D" id="3.90.950.10">
    <property type="match status" value="1"/>
</dbReference>
<evidence type="ECO:0000256" key="3">
    <source>
        <dbReference type="HAMAP-Rule" id="MF_00528"/>
    </source>
</evidence>
<protein>
    <recommendedName>
        <fullName evidence="3">dTTP/UTP pyrophosphatase</fullName>
        <shortName evidence="3">dTTPase/UTPase</shortName>
        <ecNumber evidence="3">3.6.1.9</ecNumber>
    </recommendedName>
    <alternativeName>
        <fullName evidence="3">Nucleoside triphosphate pyrophosphatase</fullName>
    </alternativeName>
    <alternativeName>
        <fullName evidence="3">Nucleotide pyrophosphatase</fullName>
        <shortName evidence="3">Nucleotide PPase</shortName>
    </alternativeName>
</protein>
<comment type="cofactor">
    <cofactor evidence="1 3">
        <name>a divalent metal cation</name>
        <dbReference type="ChEBI" id="CHEBI:60240"/>
    </cofactor>
</comment>
<gene>
    <name evidence="4" type="ORF">BXT84_03655</name>
</gene>
<evidence type="ECO:0000256" key="1">
    <source>
        <dbReference type="ARBA" id="ARBA00001968"/>
    </source>
</evidence>
<comment type="subcellular location">
    <subcellularLocation>
        <location evidence="3">Cytoplasm</location>
    </subcellularLocation>
</comment>
<dbReference type="PIRSF" id="PIRSF006305">
    <property type="entry name" value="Maf"/>
    <property type="match status" value="1"/>
</dbReference>
<accession>A0ABM6RP33</accession>
<organism evidence="4 5">
    <name type="scientific">Sulfobacillus thermotolerans</name>
    <dbReference type="NCBI Taxonomy" id="338644"/>
    <lineage>
        <taxon>Bacteria</taxon>
        <taxon>Bacillati</taxon>
        <taxon>Bacillota</taxon>
        <taxon>Clostridia</taxon>
        <taxon>Eubacteriales</taxon>
        <taxon>Clostridiales Family XVII. Incertae Sedis</taxon>
        <taxon>Sulfobacillus</taxon>
    </lineage>
</organism>
<feature type="site" description="Important for substrate specificity" evidence="3">
    <location>
        <position position="71"/>
    </location>
</feature>
<comment type="catalytic activity">
    <reaction evidence="3">
        <text>UTP + H2O = UMP + diphosphate + H(+)</text>
        <dbReference type="Rhea" id="RHEA:29395"/>
        <dbReference type="ChEBI" id="CHEBI:15377"/>
        <dbReference type="ChEBI" id="CHEBI:15378"/>
        <dbReference type="ChEBI" id="CHEBI:33019"/>
        <dbReference type="ChEBI" id="CHEBI:46398"/>
        <dbReference type="ChEBI" id="CHEBI:57865"/>
        <dbReference type="EC" id="3.6.1.9"/>
    </reaction>
</comment>